<organism evidence="2 3">
    <name type="scientific">Penicillium roqueforti (strain FM164)</name>
    <dbReference type="NCBI Taxonomy" id="1365484"/>
    <lineage>
        <taxon>Eukaryota</taxon>
        <taxon>Fungi</taxon>
        <taxon>Dikarya</taxon>
        <taxon>Ascomycota</taxon>
        <taxon>Pezizomycotina</taxon>
        <taxon>Eurotiomycetes</taxon>
        <taxon>Eurotiomycetidae</taxon>
        <taxon>Eurotiales</taxon>
        <taxon>Aspergillaceae</taxon>
        <taxon>Penicillium</taxon>
    </lineage>
</organism>
<reference evidence="2" key="1">
    <citation type="journal article" date="2014" name="Nat. Commun.">
        <title>Multiple recent horizontal transfers of a large genomic region in cheese making fungi.</title>
        <authorList>
            <person name="Cheeseman K."/>
            <person name="Ropars J."/>
            <person name="Renault P."/>
            <person name="Dupont J."/>
            <person name="Gouzy J."/>
            <person name="Branca A."/>
            <person name="Abraham A.L."/>
            <person name="Ceppi M."/>
            <person name="Conseiller E."/>
            <person name="Debuchy R."/>
            <person name="Malagnac F."/>
            <person name="Goarin A."/>
            <person name="Silar P."/>
            <person name="Lacoste S."/>
            <person name="Sallet E."/>
            <person name="Bensimon A."/>
            <person name="Giraud T."/>
            <person name="Brygoo Y."/>
        </authorList>
    </citation>
    <scope>NUCLEOTIDE SEQUENCE [LARGE SCALE GENOMIC DNA]</scope>
    <source>
        <strain evidence="2">FM164</strain>
    </source>
</reference>
<protein>
    <submittedName>
        <fullName evidence="2">Genomic scaffold, ProqFM164S01</fullName>
    </submittedName>
</protein>
<feature type="region of interest" description="Disordered" evidence="1">
    <location>
        <begin position="1"/>
        <end position="37"/>
    </location>
</feature>
<sequence>MRRLKSRSIKITRSTVAGGPRPVRTSRSGSARPVYSTQGRTPIEQHIREAYRKL</sequence>
<keyword evidence="3" id="KW-1185">Reference proteome</keyword>
<evidence type="ECO:0000313" key="3">
    <source>
        <dbReference type="Proteomes" id="UP000030686"/>
    </source>
</evidence>
<evidence type="ECO:0000256" key="1">
    <source>
        <dbReference type="SAM" id="MobiDB-lite"/>
    </source>
</evidence>
<feature type="compositionally biased region" description="Basic residues" evidence="1">
    <location>
        <begin position="1"/>
        <end position="10"/>
    </location>
</feature>
<dbReference type="Proteomes" id="UP000030686">
    <property type="component" value="Unassembled WGS sequence"/>
</dbReference>
<feature type="compositionally biased region" description="Polar residues" evidence="1">
    <location>
        <begin position="25"/>
        <end position="37"/>
    </location>
</feature>
<gene>
    <name evidence="2" type="ORF">PROQFM164_S01g002778</name>
</gene>
<dbReference type="EMBL" id="HG792015">
    <property type="protein sequence ID" value="CDM28967.1"/>
    <property type="molecule type" value="Genomic_DNA"/>
</dbReference>
<dbReference type="AlphaFoldDB" id="W6QH66"/>
<name>W6QH66_PENRF</name>
<evidence type="ECO:0000313" key="2">
    <source>
        <dbReference type="EMBL" id="CDM28967.1"/>
    </source>
</evidence>
<proteinExistence type="predicted"/>
<accession>W6QH66</accession>